<gene>
    <name evidence="1" type="ORF">CLUMA_CG013207</name>
</gene>
<keyword evidence="2" id="KW-1185">Reference proteome</keyword>
<evidence type="ECO:0000313" key="2">
    <source>
        <dbReference type="Proteomes" id="UP000183832"/>
    </source>
</evidence>
<dbReference type="Proteomes" id="UP000183832">
    <property type="component" value="Unassembled WGS sequence"/>
</dbReference>
<dbReference type="AlphaFoldDB" id="A0A1J1II79"/>
<proteinExistence type="predicted"/>
<evidence type="ECO:0000313" key="1">
    <source>
        <dbReference type="EMBL" id="CRK99904.1"/>
    </source>
</evidence>
<sequence>MKQNESKTEEKLIFGLVSTRQPTSNKGMKERELIDQFKLKSVVRSSCPTNVLVFQTNSCSNFKLMMIVNEQ</sequence>
<reference evidence="1 2" key="1">
    <citation type="submission" date="2015-04" db="EMBL/GenBank/DDBJ databases">
        <authorList>
            <person name="Syromyatnikov M.Y."/>
            <person name="Popov V.N."/>
        </authorList>
    </citation>
    <scope>NUCLEOTIDE SEQUENCE [LARGE SCALE GENOMIC DNA]</scope>
</reference>
<accession>A0A1J1II79</accession>
<protein>
    <submittedName>
        <fullName evidence="1">CLUMA_CG013207, isoform A</fullName>
    </submittedName>
</protein>
<organism evidence="1 2">
    <name type="scientific">Clunio marinus</name>
    <dbReference type="NCBI Taxonomy" id="568069"/>
    <lineage>
        <taxon>Eukaryota</taxon>
        <taxon>Metazoa</taxon>
        <taxon>Ecdysozoa</taxon>
        <taxon>Arthropoda</taxon>
        <taxon>Hexapoda</taxon>
        <taxon>Insecta</taxon>
        <taxon>Pterygota</taxon>
        <taxon>Neoptera</taxon>
        <taxon>Endopterygota</taxon>
        <taxon>Diptera</taxon>
        <taxon>Nematocera</taxon>
        <taxon>Chironomoidea</taxon>
        <taxon>Chironomidae</taxon>
        <taxon>Clunio</taxon>
    </lineage>
</organism>
<dbReference type="EMBL" id="CVRI01000054">
    <property type="protein sequence ID" value="CRK99904.1"/>
    <property type="molecule type" value="Genomic_DNA"/>
</dbReference>
<name>A0A1J1II79_9DIPT</name>